<feature type="modified residue" description="4-aspartylphosphate" evidence="1">
    <location>
        <position position="68"/>
    </location>
</feature>
<protein>
    <recommendedName>
        <fullName evidence="2">Response regulatory domain-containing protein</fullName>
    </recommendedName>
</protein>
<dbReference type="AlphaFoldDB" id="A0A2K8Z6F6"/>
<evidence type="ECO:0000313" key="4">
    <source>
        <dbReference type="Proteomes" id="UP000232883"/>
    </source>
</evidence>
<dbReference type="InterPro" id="IPR052893">
    <property type="entry name" value="TCS_response_regulator"/>
</dbReference>
<dbReference type="KEGG" id="spir:CWM47_28620"/>
<dbReference type="Proteomes" id="UP000232883">
    <property type="component" value="Chromosome"/>
</dbReference>
<organism evidence="3 4">
    <name type="scientific">Spirosoma pollinicola</name>
    <dbReference type="NCBI Taxonomy" id="2057025"/>
    <lineage>
        <taxon>Bacteria</taxon>
        <taxon>Pseudomonadati</taxon>
        <taxon>Bacteroidota</taxon>
        <taxon>Cytophagia</taxon>
        <taxon>Cytophagales</taxon>
        <taxon>Cytophagaceae</taxon>
        <taxon>Spirosoma</taxon>
    </lineage>
</organism>
<accession>A0A2K8Z6F6</accession>
<evidence type="ECO:0000259" key="2">
    <source>
        <dbReference type="PROSITE" id="PS50110"/>
    </source>
</evidence>
<gene>
    <name evidence="3" type="ORF">CWM47_28620</name>
</gene>
<dbReference type="GO" id="GO:0000160">
    <property type="term" value="P:phosphorelay signal transduction system"/>
    <property type="evidence" value="ECO:0007669"/>
    <property type="project" value="InterPro"/>
</dbReference>
<dbReference type="PANTHER" id="PTHR44520">
    <property type="entry name" value="RESPONSE REGULATOR RCP1-RELATED"/>
    <property type="match status" value="1"/>
</dbReference>
<sequence length="143" mass="16228">MDVSVNSASANQLPSVIMIDDDADDYYLLSTVIKANYPEHDVMPIYDSSQALSQLEALRTLPAFLLLDLNMPVKNGFEILREMRSLTRYESLPIIIFTSSANPKDLTRCRELGATDYIEKPTSYKELHLVIEKTLRLWLNTSA</sequence>
<dbReference type="SUPFAM" id="SSF52172">
    <property type="entry name" value="CheY-like"/>
    <property type="match status" value="1"/>
</dbReference>
<proteinExistence type="predicted"/>
<evidence type="ECO:0000256" key="1">
    <source>
        <dbReference type="PROSITE-ProRule" id="PRU00169"/>
    </source>
</evidence>
<feature type="domain" description="Response regulatory" evidence="2">
    <location>
        <begin position="15"/>
        <end position="135"/>
    </location>
</feature>
<dbReference type="SMART" id="SM00448">
    <property type="entry name" value="REC"/>
    <property type="match status" value="1"/>
</dbReference>
<dbReference type="InterPro" id="IPR011006">
    <property type="entry name" value="CheY-like_superfamily"/>
</dbReference>
<reference evidence="3 4" key="1">
    <citation type="submission" date="2017-11" db="EMBL/GenBank/DDBJ databases">
        <title>Taxonomic description and genome sequences of Spirosoma HA7 sp. nov., isolated from pollen microhabitat of Corylus avellana.</title>
        <authorList>
            <person name="Ambika Manirajan B."/>
            <person name="Suarez C."/>
            <person name="Ratering S."/>
            <person name="Geissler-Plaum R."/>
            <person name="Cardinale M."/>
            <person name="Sylvia S."/>
        </authorList>
    </citation>
    <scope>NUCLEOTIDE SEQUENCE [LARGE SCALE GENOMIC DNA]</scope>
    <source>
        <strain evidence="3 4">HA7</strain>
    </source>
</reference>
<name>A0A2K8Z6F6_9BACT</name>
<dbReference type="EMBL" id="CP025096">
    <property type="protein sequence ID" value="AUD05462.1"/>
    <property type="molecule type" value="Genomic_DNA"/>
</dbReference>
<evidence type="ECO:0000313" key="3">
    <source>
        <dbReference type="EMBL" id="AUD05462.1"/>
    </source>
</evidence>
<dbReference type="Gene3D" id="3.40.50.2300">
    <property type="match status" value="1"/>
</dbReference>
<keyword evidence="4" id="KW-1185">Reference proteome</keyword>
<keyword evidence="1" id="KW-0597">Phosphoprotein</keyword>
<dbReference type="Pfam" id="PF00072">
    <property type="entry name" value="Response_reg"/>
    <property type="match status" value="1"/>
</dbReference>
<dbReference type="PROSITE" id="PS50110">
    <property type="entry name" value="RESPONSE_REGULATORY"/>
    <property type="match status" value="1"/>
</dbReference>
<dbReference type="InterPro" id="IPR001789">
    <property type="entry name" value="Sig_transdc_resp-reg_receiver"/>
</dbReference>